<keyword evidence="4" id="KW-1185">Reference proteome</keyword>
<keyword evidence="1" id="KW-0472">Membrane</keyword>
<feature type="domain" description="PhoD-like phosphatase metallophosphatase" evidence="2">
    <location>
        <begin position="295"/>
        <end position="534"/>
    </location>
</feature>
<dbReference type="Gene3D" id="3.60.21.70">
    <property type="entry name" value="PhoD-like phosphatase"/>
    <property type="match status" value="1"/>
</dbReference>
<dbReference type="SUPFAM" id="SSF56300">
    <property type="entry name" value="Metallo-dependent phosphatases"/>
    <property type="match status" value="1"/>
</dbReference>
<dbReference type="CDD" id="cd07389">
    <property type="entry name" value="MPP_PhoD"/>
    <property type="match status" value="1"/>
</dbReference>
<dbReference type="AlphaFoldDB" id="A0A5C3MCG4"/>
<evidence type="ECO:0000259" key="2">
    <source>
        <dbReference type="Pfam" id="PF09423"/>
    </source>
</evidence>
<protein>
    <submittedName>
        <fullName evidence="3">PhoD-like phosphatase-domain-containing protein</fullName>
    </submittedName>
</protein>
<dbReference type="EMBL" id="ML213592">
    <property type="protein sequence ID" value="TFK42850.1"/>
    <property type="molecule type" value="Genomic_DNA"/>
</dbReference>
<dbReference type="Pfam" id="PF09423">
    <property type="entry name" value="PhoD"/>
    <property type="match status" value="1"/>
</dbReference>
<dbReference type="STRING" id="68775.A0A5C3MCG4"/>
<proteinExistence type="predicted"/>
<dbReference type="PANTHER" id="PTHR43606">
    <property type="entry name" value="PHOSPHATASE, PUTATIVE (AFU_ORTHOLOGUE AFUA_6G08710)-RELATED"/>
    <property type="match status" value="1"/>
</dbReference>
<dbReference type="InterPro" id="IPR038607">
    <property type="entry name" value="PhoD-like_sf"/>
</dbReference>
<evidence type="ECO:0000313" key="3">
    <source>
        <dbReference type="EMBL" id="TFK42850.1"/>
    </source>
</evidence>
<evidence type="ECO:0000256" key="1">
    <source>
        <dbReference type="SAM" id="Phobius"/>
    </source>
</evidence>
<dbReference type="InterPro" id="IPR029052">
    <property type="entry name" value="Metallo-depent_PP-like"/>
</dbReference>
<evidence type="ECO:0000313" key="4">
    <source>
        <dbReference type="Proteomes" id="UP000308652"/>
    </source>
</evidence>
<keyword evidence="1" id="KW-0812">Transmembrane</keyword>
<sequence>MSPGQTVYLSLPITTTASGTMPPPLTYILSLISSLFRFFSYVFLRVIPTRLGQPVIPTLYISYLFIWYLSSPAPSVQGVKSEKDTVKQAAHSQRPNPVTAILLSLPTASRRVNILNLLINTLLLIATIDFAITPFFDSASDVTFTRVGAVYPDAVKIAIRYPQPNATSENDFLVIWRESSVNGTEHSWKTGPRFRPSLHFDWMDTVRLDNLWPETSYEYMLAFPNGTLLPYPTTPIQFQTFPDPRLHSGSHFRFIVSSCITPNFPYMGPLHRRTIRGFDLLAEYLFSWESTAATSTATRPDASFLLFLGDFIYADVPLYIGDDKSAYRRLYRRNYQSSSFRKIYERLPIFHTYDDHEIINNYGGDGDDSKPPYPSASDAFRIYNANANYDSPHLGQHYYDFRHGDVAFFVMDTRRYRSTEPANERPARTMLGDTQLAALHDWLGRVNGTSTFKFIISSVPFTSLWGHDAAIDSWAGFPTEKQALLTAFHSVPNVIVLSGDRHEFAAIEFSSSNPDSHPVYEFSTSPLNMFYIPFLRTLHLQSEKMVQRPKSDVVITVNGTEAAVLIEEIPQERVLKYIPVGNTKWSSIEINTRDLEKPQFRLETVIDGKPEYTFEMIGTPIKLQSSVALSTFVPETFVEFINKIGINPSTWF</sequence>
<accession>A0A5C3MCG4</accession>
<gene>
    <name evidence="3" type="ORF">BDQ12DRAFT_676892</name>
</gene>
<keyword evidence="1" id="KW-1133">Transmembrane helix</keyword>
<feature type="transmembrane region" description="Helical" evidence="1">
    <location>
        <begin position="114"/>
        <end position="136"/>
    </location>
</feature>
<dbReference type="PANTHER" id="PTHR43606:SF2">
    <property type="entry name" value="ALKALINE PHOSPHATASE FAMILY PROTEIN (AFU_ORTHOLOGUE AFUA_5G03860)"/>
    <property type="match status" value="1"/>
</dbReference>
<dbReference type="OrthoDB" id="2100241at2759"/>
<reference evidence="3 4" key="1">
    <citation type="journal article" date="2019" name="Nat. Ecol. Evol.">
        <title>Megaphylogeny resolves global patterns of mushroom evolution.</title>
        <authorList>
            <person name="Varga T."/>
            <person name="Krizsan K."/>
            <person name="Foldi C."/>
            <person name="Dima B."/>
            <person name="Sanchez-Garcia M."/>
            <person name="Sanchez-Ramirez S."/>
            <person name="Szollosi G.J."/>
            <person name="Szarkandi J.G."/>
            <person name="Papp V."/>
            <person name="Albert L."/>
            <person name="Andreopoulos W."/>
            <person name="Angelini C."/>
            <person name="Antonin V."/>
            <person name="Barry K.W."/>
            <person name="Bougher N.L."/>
            <person name="Buchanan P."/>
            <person name="Buyck B."/>
            <person name="Bense V."/>
            <person name="Catcheside P."/>
            <person name="Chovatia M."/>
            <person name="Cooper J."/>
            <person name="Damon W."/>
            <person name="Desjardin D."/>
            <person name="Finy P."/>
            <person name="Geml J."/>
            <person name="Haridas S."/>
            <person name="Hughes K."/>
            <person name="Justo A."/>
            <person name="Karasinski D."/>
            <person name="Kautmanova I."/>
            <person name="Kiss B."/>
            <person name="Kocsube S."/>
            <person name="Kotiranta H."/>
            <person name="LaButti K.M."/>
            <person name="Lechner B.E."/>
            <person name="Liimatainen K."/>
            <person name="Lipzen A."/>
            <person name="Lukacs Z."/>
            <person name="Mihaltcheva S."/>
            <person name="Morgado L.N."/>
            <person name="Niskanen T."/>
            <person name="Noordeloos M.E."/>
            <person name="Ohm R.A."/>
            <person name="Ortiz-Santana B."/>
            <person name="Ovrebo C."/>
            <person name="Racz N."/>
            <person name="Riley R."/>
            <person name="Savchenko A."/>
            <person name="Shiryaev A."/>
            <person name="Soop K."/>
            <person name="Spirin V."/>
            <person name="Szebenyi C."/>
            <person name="Tomsovsky M."/>
            <person name="Tulloss R.E."/>
            <person name="Uehling J."/>
            <person name="Grigoriev I.V."/>
            <person name="Vagvolgyi C."/>
            <person name="Papp T."/>
            <person name="Martin F.M."/>
            <person name="Miettinen O."/>
            <person name="Hibbett D.S."/>
            <person name="Nagy L.G."/>
        </authorList>
    </citation>
    <scope>NUCLEOTIDE SEQUENCE [LARGE SCALE GENOMIC DNA]</scope>
    <source>
        <strain evidence="3 4">CBS 166.37</strain>
    </source>
</reference>
<organism evidence="3 4">
    <name type="scientific">Crucibulum laeve</name>
    <dbReference type="NCBI Taxonomy" id="68775"/>
    <lineage>
        <taxon>Eukaryota</taxon>
        <taxon>Fungi</taxon>
        <taxon>Dikarya</taxon>
        <taxon>Basidiomycota</taxon>
        <taxon>Agaricomycotina</taxon>
        <taxon>Agaricomycetes</taxon>
        <taxon>Agaricomycetidae</taxon>
        <taxon>Agaricales</taxon>
        <taxon>Agaricineae</taxon>
        <taxon>Nidulariaceae</taxon>
        <taxon>Crucibulum</taxon>
    </lineage>
</organism>
<dbReference type="Proteomes" id="UP000308652">
    <property type="component" value="Unassembled WGS sequence"/>
</dbReference>
<dbReference type="InterPro" id="IPR018946">
    <property type="entry name" value="PhoD-like_MPP"/>
</dbReference>
<dbReference type="InterPro" id="IPR052900">
    <property type="entry name" value="Phospholipid_Metab_Enz"/>
</dbReference>
<name>A0A5C3MCG4_9AGAR</name>
<feature type="transmembrane region" description="Helical" evidence="1">
    <location>
        <begin position="25"/>
        <end position="44"/>
    </location>
</feature>